<organism evidence="10">
    <name type="scientific">uncultured Propionibacteriaceae bacterium</name>
    <dbReference type="NCBI Taxonomy" id="257457"/>
    <lineage>
        <taxon>Bacteria</taxon>
        <taxon>Bacillati</taxon>
        <taxon>Actinomycetota</taxon>
        <taxon>Actinomycetes</taxon>
        <taxon>Propionibacteriales</taxon>
        <taxon>Propionibacteriaceae</taxon>
        <taxon>environmental samples</taxon>
    </lineage>
</organism>
<keyword evidence="5" id="KW-0067">ATP-binding</keyword>
<dbReference type="GO" id="GO:0005524">
    <property type="term" value="F:ATP binding"/>
    <property type="evidence" value="ECO:0007669"/>
    <property type="project" value="UniProtKB-KW"/>
</dbReference>
<dbReference type="Gene3D" id="2.40.50.140">
    <property type="entry name" value="Nucleic acid-binding proteins"/>
    <property type="match status" value="1"/>
</dbReference>
<dbReference type="Pfam" id="PF00271">
    <property type="entry name" value="Helicase_C"/>
    <property type="match status" value="1"/>
</dbReference>
<dbReference type="GO" id="GO:0006281">
    <property type="term" value="P:DNA repair"/>
    <property type="evidence" value="ECO:0007669"/>
    <property type="project" value="UniProtKB-KW"/>
</dbReference>
<dbReference type="EC" id="3.6.4.12" evidence="10"/>
<accession>A0A6J4MWZ2</accession>
<keyword evidence="1" id="KW-0547">Nucleotide-binding</keyword>
<dbReference type="SMART" id="SM00487">
    <property type="entry name" value="DEXDc"/>
    <property type="match status" value="1"/>
</dbReference>
<dbReference type="InterPro" id="IPR047112">
    <property type="entry name" value="RecG/Mfd"/>
</dbReference>
<dbReference type="PANTHER" id="PTHR47964:SF1">
    <property type="entry name" value="ATP-DEPENDENT DNA HELICASE HOMOLOG RECG, CHLOROPLASTIC"/>
    <property type="match status" value="1"/>
</dbReference>
<protein>
    <submittedName>
        <fullName evidence="10">RecG</fullName>
        <ecNumber evidence="10">3.6.4.12</ecNumber>
    </submittedName>
</protein>
<keyword evidence="7" id="KW-0234">DNA repair</keyword>
<evidence type="ECO:0000256" key="4">
    <source>
        <dbReference type="ARBA" id="ARBA00022806"/>
    </source>
</evidence>
<gene>
    <name evidence="10" type="ORF">AVDCRST_MAG75-84</name>
</gene>
<dbReference type="InterPro" id="IPR012340">
    <property type="entry name" value="NA-bd_OB-fold"/>
</dbReference>
<dbReference type="Pfam" id="PF00270">
    <property type="entry name" value="DEAD"/>
    <property type="match status" value="1"/>
</dbReference>
<keyword evidence="2" id="KW-0227">DNA damage</keyword>
<dbReference type="GO" id="GO:0016787">
    <property type="term" value="F:hydrolase activity"/>
    <property type="evidence" value="ECO:0007669"/>
    <property type="project" value="UniProtKB-KW"/>
</dbReference>
<dbReference type="GO" id="GO:0003677">
    <property type="term" value="F:DNA binding"/>
    <property type="evidence" value="ECO:0007669"/>
    <property type="project" value="UniProtKB-KW"/>
</dbReference>
<evidence type="ECO:0000259" key="9">
    <source>
        <dbReference type="PROSITE" id="PS51194"/>
    </source>
</evidence>
<dbReference type="CDD" id="cd17992">
    <property type="entry name" value="DEXHc_RecG"/>
    <property type="match status" value="1"/>
</dbReference>
<reference evidence="10" key="1">
    <citation type="submission" date="2020-02" db="EMBL/GenBank/DDBJ databases">
        <authorList>
            <person name="Meier V. D."/>
        </authorList>
    </citation>
    <scope>NUCLEOTIDE SEQUENCE</scope>
    <source>
        <strain evidence="10">AVDCRST_MAG75</strain>
    </source>
</reference>
<evidence type="ECO:0000256" key="1">
    <source>
        <dbReference type="ARBA" id="ARBA00022741"/>
    </source>
</evidence>
<feature type="domain" description="Helicase C-terminal" evidence="9">
    <location>
        <begin position="545"/>
        <end position="696"/>
    </location>
</feature>
<keyword evidence="6" id="KW-0238">DNA-binding</keyword>
<dbReference type="InterPro" id="IPR014001">
    <property type="entry name" value="Helicase_ATP-bd"/>
</dbReference>
<dbReference type="Pfam" id="PF19833">
    <property type="entry name" value="RecG_dom3_C"/>
    <property type="match status" value="1"/>
</dbReference>
<keyword evidence="4" id="KW-0347">Helicase</keyword>
<evidence type="ECO:0000256" key="7">
    <source>
        <dbReference type="ARBA" id="ARBA00023204"/>
    </source>
</evidence>
<dbReference type="SMART" id="SM00490">
    <property type="entry name" value="HELICc"/>
    <property type="match status" value="1"/>
</dbReference>
<sequence length="763" mass="81411">MSTPPRGWRTDAYRRLGTKLDVVVGAKTAKQFTALNIHTVGDLMHHLPRRYFSGTELSDLSTLQPGAEVAVLAEVVECRAFNLPGETASGGRSFRSTGGKPRLEVRVTDHNGMLSLAFFGQLHMIRYWQGQLSPGARGIFAGKVKEFNHQLQLAHPDFVIVGADGQIVGGAKRNEEMALVSRLPLVGLYPASAKLRTWTIAQSAALALDFLAGIEDPLPAEVRAAADVVDLETAFRSVHQPETRSATEQGTKRLRFDEAFAMQLTMAHRRADAAAHGAVPRPRRPGGLLDAFDARLPFTLTEGQVEVSEEIMAELARPQPMQRLLQGEVGSGKTLVAVRAMLAVIDAGGQAALLAPTEVLAGQHLATLTRLLGDLAEGGMLGAAEHATRVVLLTGSMNAAQKREALLRAASGEAGIVIGTHALLGADVHFAELGLVVVDEQHRFGVEQRAALNAKAASRPHVLVMTATPIPRSVAMTVFGDLEVSTLRQIPAGRADVHTVVVDTRRHPGWVDRAWQRIREDVSAGRQAYIICARISSSDTTAGPVADDEVLAVPDGSDGPAPAAAAEDLFAELSSGQLKDLRLDLLHGQLPSEDKDAVMSRFAAGESDVLVATTVVEVGVDVPNASVMVICDADRFGISQLHQLRGRIGRGEHPGVCLLLTTAAEDSMARERLSAVAGTRDGFALADVDLEQRREGDVLGASQSGHRSSLRLLRVLTDADVILQARTIAEKCIADDPELATPGLADAVAQIELQAAGEWLDRT</sequence>
<dbReference type="PROSITE" id="PS51194">
    <property type="entry name" value="HELICASE_CTER"/>
    <property type="match status" value="1"/>
</dbReference>
<name>A0A6J4MWZ2_9ACTN</name>
<dbReference type="PANTHER" id="PTHR47964">
    <property type="entry name" value="ATP-DEPENDENT DNA HELICASE HOMOLOG RECG, CHLOROPLASTIC"/>
    <property type="match status" value="1"/>
</dbReference>
<evidence type="ECO:0000259" key="8">
    <source>
        <dbReference type="PROSITE" id="PS51192"/>
    </source>
</evidence>
<dbReference type="SUPFAM" id="SSF50249">
    <property type="entry name" value="Nucleic acid-binding proteins"/>
    <property type="match status" value="1"/>
</dbReference>
<keyword evidence="3 10" id="KW-0378">Hydrolase</keyword>
<dbReference type="AlphaFoldDB" id="A0A6J4MWZ2"/>
<dbReference type="CDD" id="cd04488">
    <property type="entry name" value="RecG_wedge_OBF"/>
    <property type="match status" value="1"/>
</dbReference>
<dbReference type="PROSITE" id="PS51192">
    <property type="entry name" value="HELICASE_ATP_BIND_1"/>
    <property type="match status" value="1"/>
</dbReference>
<evidence type="ECO:0000256" key="6">
    <source>
        <dbReference type="ARBA" id="ARBA00023125"/>
    </source>
</evidence>
<evidence type="ECO:0000256" key="2">
    <source>
        <dbReference type="ARBA" id="ARBA00022763"/>
    </source>
</evidence>
<evidence type="ECO:0000256" key="3">
    <source>
        <dbReference type="ARBA" id="ARBA00022801"/>
    </source>
</evidence>
<dbReference type="InterPro" id="IPR027417">
    <property type="entry name" value="P-loop_NTPase"/>
</dbReference>
<evidence type="ECO:0000256" key="5">
    <source>
        <dbReference type="ARBA" id="ARBA00022840"/>
    </source>
</evidence>
<dbReference type="InterPro" id="IPR001650">
    <property type="entry name" value="Helicase_C-like"/>
</dbReference>
<dbReference type="InterPro" id="IPR011545">
    <property type="entry name" value="DEAD/DEAH_box_helicase_dom"/>
</dbReference>
<dbReference type="SUPFAM" id="SSF52540">
    <property type="entry name" value="P-loop containing nucleoside triphosphate hydrolases"/>
    <property type="match status" value="2"/>
</dbReference>
<proteinExistence type="predicted"/>
<dbReference type="InterPro" id="IPR045562">
    <property type="entry name" value="RecG_dom3_C"/>
</dbReference>
<evidence type="ECO:0000313" key="10">
    <source>
        <dbReference type="EMBL" id="CAA9371118.1"/>
    </source>
</evidence>
<dbReference type="Gene3D" id="3.40.50.300">
    <property type="entry name" value="P-loop containing nucleotide triphosphate hydrolases"/>
    <property type="match status" value="2"/>
</dbReference>
<dbReference type="GO" id="GO:0003678">
    <property type="term" value="F:DNA helicase activity"/>
    <property type="evidence" value="ECO:0007669"/>
    <property type="project" value="UniProtKB-EC"/>
</dbReference>
<feature type="domain" description="Helicase ATP-binding" evidence="8">
    <location>
        <begin position="314"/>
        <end position="487"/>
    </location>
</feature>
<dbReference type="EMBL" id="CADCUO010000005">
    <property type="protein sequence ID" value="CAA9371118.1"/>
    <property type="molecule type" value="Genomic_DNA"/>
</dbReference>